<protein>
    <submittedName>
        <fullName evidence="6">ABC transporter substrate-binding protein</fullName>
    </submittedName>
</protein>
<evidence type="ECO:0000313" key="7">
    <source>
        <dbReference type="Proteomes" id="UP000176944"/>
    </source>
</evidence>
<dbReference type="CDD" id="cd19978">
    <property type="entry name" value="PBP1_ABC_ligand_binding-like"/>
    <property type="match status" value="1"/>
</dbReference>
<dbReference type="PRINTS" id="PR00337">
    <property type="entry name" value="LEUILEVALBP"/>
</dbReference>
<dbReference type="PANTHER" id="PTHR47235:SF1">
    <property type="entry name" value="BLR6548 PROTEIN"/>
    <property type="match status" value="1"/>
</dbReference>
<organism evidence="6 7">
    <name type="scientific">Moorena producens (strain JHB)</name>
    <dbReference type="NCBI Taxonomy" id="1454205"/>
    <lineage>
        <taxon>Bacteria</taxon>
        <taxon>Bacillati</taxon>
        <taxon>Cyanobacteriota</taxon>
        <taxon>Cyanophyceae</taxon>
        <taxon>Coleofasciculales</taxon>
        <taxon>Coleofasciculaceae</taxon>
        <taxon>Moorena</taxon>
    </lineage>
</organism>
<evidence type="ECO:0000259" key="5">
    <source>
        <dbReference type="Pfam" id="PF13458"/>
    </source>
</evidence>
<accession>A0A1D9G0D1</accession>
<evidence type="ECO:0000313" key="6">
    <source>
        <dbReference type="EMBL" id="AOY81041.1"/>
    </source>
</evidence>
<dbReference type="GO" id="GO:0006865">
    <property type="term" value="P:amino acid transport"/>
    <property type="evidence" value="ECO:0007669"/>
    <property type="project" value="UniProtKB-KW"/>
</dbReference>
<dbReference type="Proteomes" id="UP000176944">
    <property type="component" value="Chromosome"/>
</dbReference>
<dbReference type="InterPro" id="IPR000709">
    <property type="entry name" value="Leu_Ile_Val-bd"/>
</dbReference>
<evidence type="ECO:0000256" key="2">
    <source>
        <dbReference type="ARBA" id="ARBA00022448"/>
    </source>
</evidence>
<sequence length="420" mass="47047">MLSKQIYDQLKLLGLIVLSLLLVLVSGLSGKSQEHDIVLGMSAAFTGASRSLGIELYRGSMAYIEDINRQGGINGKQIVIQAYDDGYNPTRAIQNTIKLIENDDVFLLFDYVGTPTVTRVLPLLKNYSDRQTYLFFPFTGAQPQREAPYEQFAFNLRASYRQETEGLVDNFVKINRRRIAVFYQIDGYGRSGWDGIRRALAKYGLTIVGEATYRRGTSYSESLKRQVDILRATNPDAVISIGSYGACAALIRDARDAGWNVPIANISFVGSESLLNLLLDTGFKTGIDYTTNLINSQVVPSYNDTSLPGVSEYRALMDQYNPMPPRDLSSVGYKPLRYSFVSLEGFLNAKLLVAILQMMGDKVDKARLRQAVEKVKNLDLGINAPVSFSAFRNQGLNNVYYTTVEQSQFVPLDSWERWEK</sequence>
<evidence type="ECO:0000256" key="3">
    <source>
        <dbReference type="ARBA" id="ARBA00022729"/>
    </source>
</evidence>
<dbReference type="AlphaFoldDB" id="A0A1D9G0D1"/>
<keyword evidence="3" id="KW-0732">Signal</keyword>
<dbReference type="PANTHER" id="PTHR47235">
    <property type="entry name" value="BLR6548 PROTEIN"/>
    <property type="match status" value="1"/>
</dbReference>
<proteinExistence type="inferred from homology"/>
<dbReference type="EMBL" id="CP017708">
    <property type="protein sequence ID" value="AOY81041.1"/>
    <property type="molecule type" value="Genomic_DNA"/>
</dbReference>
<comment type="similarity">
    <text evidence="1">Belongs to the leucine-binding protein family.</text>
</comment>
<keyword evidence="4" id="KW-0029">Amino-acid transport</keyword>
<dbReference type="InterPro" id="IPR028081">
    <property type="entry name" value="Leu-bd"/>
</dbReference>
<keyword evidence="2" id="KW-0813">Transport</keyword>
<dbReference type="Pfam" id="PF13458">
    <property type="entry name" value="Peripla_BP_6"/>
    <property type="match status" value="1"/>
</dbReference>
<name>A0A1D9G0D1_MOOP1</name>
<dbReference type="InterPro" id="IPR028082">
    <property type="entry name" value="Peripla_BP_I"/>
</dbReference>
<reference evidence="7" key="1">
    <citation type="submission" date="2016-10" db="EMBL/GenBank/DDBJ databases">
        <title>Comparative genomics uncovers the prolific and rare metabolic potential of the cyanobacterial genus Moorea.</title>
        <authorList>
            <person name="Leao T."/>
            <person name="Castelao G."/>
            <person name="Korobeynikov A."/>
            <person name="Monroe E.A."/>
            <person name="Podell S."/>
            <person name="Glukhov E."/>
            <person name="Allen E."/>
            <person name="Gerwick W.H."/>
            <person name="Gerwick L."/>
        </authorList>
    </citation>
    <scope>NUCLEOTIDE SEQUENCE [LARGE SCALE GENOMIC DNA]</scope>
    <source>
        <strain evidence="7">JHB</strain>
    </source>
</reference>
<dbReference type="Gene3D" id="3.40.50.2300">
    <property type="match status" value="2"/>
</dbReference>
<dbReference type="SUPFAM" id="SSF53822">
    <property type="entry name" value="Periplasmic binding protein-like I"/>
    <property type="match status" value="1"/>
</dbReference>
<evidence type="ECO:0000256" key="1">
    <source>
        <dbReference type="ARBA" id="ARBA00010062"/>
    </source>
</evidence>
<gene>
    <name evidence="6" type="ORF">BJP36_15145</name>
</gene>
<feature type="domain" description="Leucine-binding protein" evidence="5">
    <location>
        <begin position="37"/>
        <end position="405"/>
    </location>
</feature>
<evidence type="ECO:0000256" key="4">
    <source>
        <dbReference type="ARBA" id="ARBA00022970"/>
    </source>
</evidence>